<dbReference type="AlphaFoldDB" id="A0AA39LB13"/>
<feature type="compositionally biased region" description="Basic residues" evidence="12">
    <location>
        <begin position="104"/>
        <end position="115"/>
    </location>
</feature>
<feature type="region of interest" description="Disordered" evidence="12">
    <location>
        <begin position="86"/>
        <end position="134"/>
    </location>
</feature>
<feature type="transmembrane region" description="Helical" evidence="11">
    <location>
        <begin position="53"/>
        <end position="73"/>
    </location>
</feature>
<dbReference type="EMBL" id="JAPDFR010000001">
    <property type="protein sequence ID" value="KAK0390663.1"/>
    <property type="molecule type" value="Genomic_DNA"/>
</dbReference>
<keyword evidence="6" id="KW-0564">Palmitate</keyword>
<evidence type="ECO:0000256" key="1">
    <source>
        <dbReference type="ARBA" id="ARBA00004141"/>
    </source>
</evidence>
<feature type="transmembrane region" description="Helical" evidence="11">
    <location>
        <begin position="12"/>
        <end position="33"/>
    </location>
</feature>
<comment type="caution">
    <text evidence="14">The sequence shown here is derived from an EMBL/GenBank/DDBJ whole genome shotgun (WGS) entry which is preliminary data.</text>
</comment>
<dbReference type="GO" id="GO:0005783">
    <property type="term" value="C:endoplasmic reticulum"/>
    <property type="evidence" value="ECO:0007669"/>
    <property type="project" value="TreeGrafter"/>
</dbReference>
<dbReference type="PROSITE" id="PS50216">
    <property type="entry name" value="DHHC"/>
    <property type="match status" value="1"/>
</dbReference>
<feature type="region of interest" description="Disordered" evidence="12">
    <location>
        <begin position="306"/>
        <end position="331"/>
    </location>
</feature>
<evidence type="ECO:0000256" key="12">
    <source>
        <dbReference type="SAM" id="MobiDB-lite"/>
    </source>
</evidence>
<evidence type="ECO:0000313" key="14">
    <source>
        <dbReference type="EMBL" id="KAK0390663.1"/>
    </source>
</evidence>
<protein>
    <recommendedName>
        <fullName evidence="11">Palmitoyltransferase</fullName>
        <ecNumber evidence="11">2.3.1.225</ecNumber>
    </recommendedName>
</protein>
<dbReference type="GO" id="GO:0016020">
    <property type="term" value="C:membrane"/>
    <property type="evidence" value="ECO:0007669"/>
    <property type="project" value="UniProtKB-SubCell"/>
</dbReference>
<dbReference type="PANTHER" id="PTHR22883:SF23">
    <property type="entry name" value="PALMITOYLTRANSFERASE ZDHHC6"/>
    <property type="match status" value="1"/>
</dbReference>
<comment type="subcellular location">
    <subcellularLocation>
        <location evidence="1">Membrane</location>
        <topology evidence="1">Multi-pass membrane protein</topology>
    </subcellularLocation>
</comment>
<keyword evidence="15" id="KW-1185">Reference proteome</keyword>
<comment type="similarity">
    <text evidence="9">Belongs to the DHHC palmitoyltransferase family. PFA5 subfamily.</text>
</comment>
<evidence type="ECO:0000256" key="10">
    <source>
        <dbReference type="ARBA" id="ARBA00048048"/>
    </source>
</evidence>
<keyword evidence="3 11" id="KW-0812">Transmembrane</keyword>
<name>A0AA39LB13_SARSR</name>
<keyword evidence="4 11" id="KW-1133">Transmembrane helix</keyword>
<reference evidence="14" key="1">
    <citation type="submission" date="2022-10" db="EMBL/GenBank/DDBJ databases">
        <title>Determination and structural analysis of whole genome sequence of Sarocladium strictum F4-1.</title>
        <authorList>
            <person name="Hu L."/>
            <person name="Jiang Y."/>
        </authorList>
    </citation>
    <scope>NUCLEOTIDE SEQUENCE</scope>
    <source>
        <strain evidence="14">F4-1</strain>
    </source>
</reference>
<dbReference type="Proteomes" id="UP001175261">
    <property type="component" value="Unassembled WGS sequence"/>
</dbReference>
<feature type="transmembrane region" description="Helical" evidence="11">
    <location>
        <begin position="235"/>
        <end position="262"/>
    </location>
</feature>
<comment type="domain">
    <text evidence="11">The DHHC domain is required for palmitoyltransferase activity.</text>
</comment>
<evidence type="ECO:0000256" key="6">
    <source>
        <dbReference type="ARBA" id="ARBA00023139"/>
    </source>
</evidence>
<dbReference type="PANTHER" id="PTHR22883">
    <property type="entry name" value="ZINC FINGER DHHC DOMAIN CONTAINING PROTEIN"/>
    <property type="match status" value="1"/>
</dbReference>
<evidence type="ECO:0000256" key="5">
    <source>
        <dbReference type="ARBA" id="ARBA00023136"/>
    </source>
</evidence>
<gene>
    <name evidence="14" type="ORF">NLU13_0167</name>
</gene>
<evidence type="ECO:0000313" key="15">
    <source>
        <dbReference type="Proteomes" id="UP001175261"/>
    </source>
</evidence>
<evidence type="ECO:0000256" key="3">
    <source>
        <dbReference type="ARBA" id="ARBA00022692"/>
    </source>
</evidence>
<feature type="domain" description="Palmitoyltransferase DHHC" evidence="13">
    <location>
        <begin position="153"/>
        <end position="272"/>
    </location>
</feature>
<dbReference type="InterPro" id="IPR001594">
    <property type="entry name" value="Palmitoyltrfase_DHHC"/>
</dbReference>
<keyword evidence="8 11" id="KW-0012">Acyltransferase</keyword>
<feature type="compositionally biased region" description="Basic and acidic residues" evidence="12">
    <location>
        <begin position="89"/>
        <end position="103"/>
    </location>
</feature>
<keyword evidence="5 11" id="KW-0472">Membrane</keyword>
<evidence type="ECO:0000256" key="11">
    <source>
        <dbReference type="RuleBase" id="RU079119"/>
    </source>
</evidence>
<accession>A0AA39LB13</accession>
<comment type="catalytic activity">
    <reaction evidence="10 11">
        <text>L-cysteinyl-[protein] + hexadecanoyl-CoA = S-hexadecanoyl-L-cysteinyl-[protein] + CoA</text>
        <dbReference type="Rhea" id="RHEA:36683"/>
        <dbReference type="Rhea" id="RHEA-COMP:10131"/>
        <dbReference type="Rhea" id="RHEA-COMP:11032"/>
        <dbReference type="ChEBI" id="CHEBI:29950"/>
        <dbReference type="ChEBI" id="CHEBI:57287"/>
        <dbReference type="ChEBI" id="CHEBI:57379"/>
        <dbReference type="ChEBI" id="CHEBI:74151"/>
        <dbReference type="EC" id="2.3.1.225"/>
    </reaction>
</comment>
<evidence type="ECO:0000256" key="9">
    <source>
        <dbReference type="ARBA" id="ARBA00038298"/>
    </source>
</evidence>
<keyword evidence="2 11" id="KW-0808">Transferase</keyword>
<sequence length="419" mass="47703">MPPRRVQSKEAATRCAVLIIPGIVLGAFGFGTWAVIDRLCVDYLIRKRGENGLAIAFLVLYAIFFPLTIAPYLRVFYTAQTNPGAVPWTDDREREEQEKERYKRSQPSRSWWKKPKREDAEQGPWNPPDQDPDSPGLENFYSKNVFVCEGDGRPKWCSDCRAWKPDRAHHSRELGHCIRKMDHLCPWVGGMISETAFNFFVQFTFWCMCYCIVCLGLSVHCLLNQRNEPEGVDGVTIAAVALSALFGFFAFGMTFTSGGMLIRNKTNIDMLRKDNIVRLAVRVPRGTPSTPNYQTITYPLAPYSQSPVPDSQVHGYHPTTSSDSTTASRDQQASRTFAIIKSEPGENPWDLGYYGNFKDVMGNTIWEWMFPIRHSPCCDHDSMESDYKLGPVVEEMAKRVDLPRKRSKSEHAVEMMEAR</sequence>
<evidence type="ECO:0000256" key="4">
    <source>
        <dbReference type="ARBA" id="ARBA00022989"/>
    </source>
</evidence>
<feature type="compositionally biased region" description="Low complexity" evidence="12">
    <location>
        <begin position="319"/>
        <end position="328"/>
    </location>
</feature>
<feature type="transmembrane region" description="Helical" evidence="11">
    <location>
        <begin position="199"/>
        <end position="223"/>
    </location>
</feature>
<dbReference type="InterPro" id="IPR039859">
    <property type="entry name" value="PFA4/ZDH16/20/ERF2-like"/>
</dbReference>
<keyword evidence="7" id="KW-0449">Lipoprotein</keyword>
<dbReference type="GO" id="GO:0005794">
    <property type="term" value="C:Golgi apparatus"/>
    <property type="evidence" value="ECO:0007669"/>
    <property type="project" value="TreeGrafter"/>
</dbReference>
<evidence type="ECO:0000256" key="2">
    <source>
        <dbReference type="ARBA" id="ARBA00022679"/>
    </source>
</evidence>
<organism evidence="14 15">
    <name type="scientific">Sarocladium strictum</name>
    <name type="common">Black bundle disease fungus</name>
    <name type="synonym">Acremonium strictum</name>
    <dbReference type="NCBI Taxonomy" id="5046"/>
    <lineage>
        <taxon>Eukaryota</taxon>
        <taxon>Fungi</taxon>
        <taxon>Dikarya</taxon>
        <taxon>Ascomycota</taxon>
        <taxon>Pezizomycotina</taxon>
        <taxon>Sordariomycetes</taxon>
        <taxon>Hypocreomycetidae</taxon>
        <taxon>Hypocreales</taxon>
        <taxon>Sarocladiaceae</taxon>
        <taxon>Sarocladium</taxon>
    </lineage>
</organism>
<evidence type="ECO:0000256" key="7">
    <source>
        <dbReference type="ARBA" id="ARBA00023288"/>
    </source>
</evidence>
<evidence type="ECO:0000256" key="8">
    <source>
        <dbReference type="ARBA" id="ARBA00023315"/>
    </source>
</evidence>
<dbReference type="Pfam" id="PF01529">
    <property type="entry name" value="DHHC"/>
    <property type="match status" value="1"/>
</dbReference>
<evidence type="ECO:0000259" key="13">
    <source>
        <dbReference type="Pfam" id="PF01529"/>
    </source>
</evidence>
<proteinExistence type="inferred from homology"/>
<dbReference type="EC" id="2.3.1.225" evidence="11"/>
<dbReference type="GO" id="GO:0006612">
    <property type="term" value="P:protein targeting to membrane"/>
    <property type="evidence" value="ECO:0007669"/>
    <property type="project" value="TreeGrafter"/>
</dbReference>
<dbReference type="GO" id="GO:0019706">
    <property type="term" value="F:protein-cysteine S-palmitoyltransferase activity"/>
    <property type="evidence" value="ECO:0007669"/>
    <property type="project" value="UniProtKB-EC"/>
</dbReference>